<dbReference type="InterPro" id="IPR017937">
    <property type="entry name" value="Thioredoxin_CS"/>
</dbReference>
<dbReference type="GO" id="GO:0030313">
    <property type="term" value="C:cell envelope"/>
    <property type="evidence" value="ECO:0007669"/>
    <property type="project" value="UniProtKB-SubCell"/>
</dbReference>
<dbReference type="InterPro" id="IPR036249">
    <property type="entry name" value="Thioredoxin-like_sf"/>
</dbReference>
<dbReference type="KEGG" id="rhoz:GXP67_07940"/>
<dbReference type="Pfam" id="PF00578">
    <property type="entry name" value="AhpC-TSA"/>
    <property type="match status" value="1"/>
</dbReference>
<dbReference type="PROSITE" id="PS00194">
    <property type="entry name" value="THIOREDOXIN_1"/>
    <property type="match status" value="1"/>
</dbReference>
<accession>A0A6C0GF10</accession>
<evidence type="ECO:0000256" key="1">
    <source>
        <dbReference type="ARBA" id="ARBA00004196"/>
    </source>
</evidence>
<dbReference type="GO" id="GO:0016491">
    <property type="term" value="F:oxidoreductase activity"/>
    <property type="evidence" value="ECO:0007669"/>
    <property type="project" value="InterPro"/>
</dbReference>
<dbReference type="RefSeq" id="WP_162442645.1">
    <property type="nucleotide sequence ID" value="NZ_CP048222.1"/>
</dbReference>
<evidence type="ECO:0000256" key="5">
    <source>
        <dbReference type="SAM" id="SignalP"/>
    </source>
</evidence>
<dbReference type="InterPro" id="IPR013766">
    <property type="entry name" value="Thioredoxin_domain"/>
</dbReference>
<keyword evidence="2" id="KW-0201">Cytochrome c-type biogenesis</keyword>
<sequence length="183" mass="20624">MSYIKTLLLTSVLLPLISFTAFQPQTMEVNKQAVVLRKDAPEVGKKAPDIELTDINGKTIKLSSLKGKVVLIDFWASWCGPCRKENPYTVEIYNAYKDKGFTVFSVSIDQSKDKWIKAVEKDELVWPYHVIDPKGWYGKAATTYKVEAIPATFLVDKDGTIVATDLRGAELDKTLKKMFKEKA</sequence>
<dbReference type="Gene3D" id="3.40.30.10">
    <property type="entry name" value="Glutaredoxin"/>
    <property type="match status" value="1"/>
</dbReference>
<evidence type="ECO:0000259" key="6">
    <source>
        <dbReference type="PROSITE" id="PS51352"/>
    </source>
</evidence>
<dbReference type="Proteomes" id="UP000480178">
    <property type="component" value="Chromosome"/>
</dbReference>
<proteinExistence type="predicted"/>
<evidence type="ECO:0000256" key="3">
    <source>
        <dbReference type="ARBA" id="ARBA00023157"/>
    </source>
</evidence>
<evidence type="ECO:0000313" key="7">
    <source>
        <dbReference type="EMBL" id="QHT66591.1"/>
    </source>
</evidence>
<keyword evidence="5" id="KW-0732">Signal</keyword>
<name>A0A6C0GF10_9BACT</name>
<feature type="signal peptide" evidence="5">
    <location>
        <begin position="1"/>
        <end position="20"/>
    </location>
</feature>
<keyword evidence="8" id="KW-1185">Reference proteome</keyword>
<evidence type="ECO:0000256" key="2">
    <source>
        <dbReference type="ARBA" id="ARBA00022748"/>
    </source>
</evidence>
<dbReference type="PANTHER" id="PTHR42852:SF6">
    <property type="entry name" value="THIOL:DISULFIDE INTERCHANGE PROTEIN DSBE"/>
    <property type="match status" value="1"/>
</dbReference>
<feature type="domain" description="Thioredoxin" evidence="6">
    <location>
        <begin position="41"/>
        <end position="183"/>
    </location>
</feature>
<keyword evidence="3" id="KW-1015">Disulfide bond</keyword>
<dbReference type="InterPro" id="IPR000866">
    <property type="entry name" value="AhpC/TSA"/>
</dbReference>
<comment type="subcellular location">
    <subcellularLocation>
        <location evidence="1">Cell envelope</location>
    </subcellularLocation>
</comment>
<feature type="chain" id="PRO_5025591712" evidence="5">
    <location>
        <begin position="21"/>
        <end position="183"/>
    </location>
</feature>
<dbReference type="GO" id="GO:0016209">
    <property type="term" value="F:antioxidant activity"/>
    <property type="evidence" value="ECO:0007669"/>
    <property type="project" value="InterPro"/>
</dbReference>
<dbReference type="EMBL" id="CP048222">
    <property type="protein sequence ID" value="QHT66591.1"/>
    <property type="molecule type" value="Genomic_DNA"/>
</dbReference>
<evidence type="ECO:0000256" key="4">
    <source>
        <dbReference type="ARBA" id="ARBA00023284"/>
    </source>
</evidence>
<gene>
    <name evidence="7" type="ORF">GXP67_07940</name>
</gene>
<dbReference type="CDD" id="cd02966">
    <property type="entry name" value="TlpA_like_family"/>
    <property type="match status" value="1"/>
</dbReference>
<dbReference type="PROSITE" id="PS51352">
    <property type="entry name" value="THIOREDOXIN_2"/>
    <property type="match status" value="1"/>
</dbReference>
<reference evidence="7 8" key="1">
    <citation type="submission" date="2020-01" db="EMBL/GenBank/DDBJ databases">
        <authorList>
            <person name="Kim M.K."/>
        </authorList>
    </citation>
    <scope>NUCLEOTIDE SEQUENCE [LARGE SCALE GENOMIC DNA]</scope>
    <source>
        <strain evidence="7 8">172606-1</strain>
    </source>
</reference>
<protein>
    <submittedName>
        <fullName evidence="7">TlpA family protein disulfide reductase</fullName>
    </submittedName>
</protein>
<dbReference type="GO" id="GO:0017004">
    <property type="term" value="P:cytochrome complex assembly"/>
    <property type="evidence" value="ECO:0007669"/>
    <property type="project" value="UniProtKB-KW"/>
</dbReference>
<dbReference type="InterPro" id="IPR050553">
    <property type="entry name" value="Thioredoxin_ResA/DsbE_sf"/>
</dbReference>
<evidence type="ECO:0000313" key="8">
    <source>
        <dbReference type="Proteomes" id="UP000480178"/>
    </source>
</evidence>
<dbReference type="AlphaFoldDB" id="A0A6C0GF10"/>
<organism evidence="7 8">
    <name type="scientific">Rhodocytophaga rosea</name>
    <dbReference type="NCBI Taxonomy" id="2704465"/>
    <lineage>
        <taxon>Bacteria</taxon>
        <taxon>Pseudomonadati</taxon>
        <taxon>Bacteroidota</taxon>
        <taxon>Cytophagia</taxon>
        <taxon>Cytophagales</taxon>
        <taxon>Rhodocytophagaceae</taxon>
        <taxon>Rhodocytophaga</taxon>
    </lineage>
</organism>
<dbReference type="SUPFAM" id="SSF52833">
    <property type="entry name" value="Thioredoxin-like"/>
    <property type="match status" value="1"/>
</dbReference>
<keyword evidence="4" id="KW-0676">Redox-active center</keyword>
<dbReference type="PANTHER" id="PTHR42852">
    <property type="entry name" value="THIOL:DISULFIDE INTERCHANGE PROTEIN DSBE"/>
    <property type="match status" value="1"/>
</dbReference>